<comment type="catalytic activity">
    <reaction evidence="3">
        <text>L-methionyl-[protein] + [thioredoxin]-disulfide + H2O = L-methionyl-(R)-S-oxide-[protein] + [thioredoxin]-dithiol</text>
        <dbReference type="Rhea" id="RHEA:24164"/>
        <dbReference type="Rhea" id="RHEA-COMP:10698"/>
        <dbReference type="Rhea" id="RHEA-COMP:10700"/>
        <dbReference type="Rhea" id="RHEA-COMP:12313"/>
        <dbReference type="Rhea" id="RHEA-COMP:12314"/>
        <dbReference type="ChEBI" id="CHEBI:15377"/>
        <dbReference type="ChEBI" id="CHEBI:16044"/>
        <dbReference type="ChEBI" id="CHEBI:29950"/>
        <dbReference type="ChEBI" id="CHEBI:45764"/>
        <dbReference type="ChEBI" id="CHEBI:50058"/>
        <dbReference type="EC" id="1.8.4.12"/>
    </reaction>
</comment>
<dbReference type="EMBL" id="FNCE01000006">
    <property type="protein sequence ID" value="SDG17721.1"/>
    <property type="molecule type" value="Genomic_DNA"/>
</dbReference>
<keyword evidence="2" id="KW-0560">Oxidoreductase</keyword>
<dbReference type="Proteomes" id="UP000199415">
    <property type="component" value="Unassembled WGS sequence"/>
</dbReference>
<keyword evidence="6" id="KW-1185">Reference proteome</keyword>
<dbReference type="Pfam" id="PF01641">
    <property type="entry name" value="SelR"/>
    <property type="match status" value="1"/>
</dbReference>
<dbReference type="GO" id="GO:0005737">
    <property type="term" value="C:cytoplasm"/>
    <property type="evidence" value="ECO:0007669"/>
    <property type="project" value="TreeGrafter"/>
</dbReference>
<dbReference type="InterPro" id="IPR011057">
    <property type="entry name" value="Mss4-like_sf"/>
</dbReference>
<dbReference type="NCBIfam" id="TIGR00357">
    <property type="entry name" value="peptide-methionine (R)-S-oxide reductase MsrB"/>
    <property type="match status" value="1"/>
</dbReference>
<evidence type="ECO:0000256" key="1">
    <source>
        <dbReference type="ARBA" id="ARBA00012499"/>
    </source>
</evidence>
<dbReference type="GO" id="GO:0033743">
    <property type="term" value="F:peptide-methionine (R)-S-oxide reductase activity"/>
    <property type="evidence" value="ECO:0007669"/>
    <property type="project" value="UniProtKB-EC"/>
</dbReference>
<evidence type="ECO:0000313" key="5">
    <source>
        <dbReference type="EMBL" id="SDG17721.1"/>
    </source>
</evidence>
<accession>A0A1G7S418</accession>
<dbReference type="EC" id="1.8.4.12" evidence="1"/>
<organism evidence="5 6">
    <name type="scientific">Limimonas halophila</name>
    <dbReference type="NCBI Taxonomy" id="1082479"/>
    <lineage>
        <taxon>Bacteria</taxon>
        <taxon>Pseudomonadati</taxon>
        <taxon>Pseudomonadota</taxon>
        <taxon>Alphaproteobacteria</taxon>
        <taxon>Rhodospirillales</taxon>
        <taxon>Rhodovibrionaceae</taxon>
        <taxon>Limimonas</taxon>
    </lineage>
</organism>
<dbReference type="InterPro" id="IPR028427">
    <property type="entry name" value="Met_Sox_Rdtase_MsrB"/>
</dbReference>
<reference evidence="5 6" key="1">
    <citation type="submission" date="2016-10" db="EMBL/GenBank/DDBJ databases">
        <authorList>
            <person name="de Groot N.N."/>
        </authorList>
    </citation>
    <scope>NUCLEOTIDE SEQUENCE [LARGE SCALE GENOMIC DNA]</scope>
    <source>
        <strain evidence="5 6">DSM 25584</strain>
    </source>
</reference>
<dbReference type="Gene3D" id="2.170.150.20">
    <property type="entry name" value="Peptide methionine sulfoxide reductase"/>
    <property type="match status" value="1"/>
</dbReference>
<evidence type="ECO:0000313" key="6">
    <source>
        <dbReference type="Proteomes" id="UP000199415"/>
    </source>
</evidence>
<dbReference type="AlphaFoldDB" id="A0A1G7S418"/>
<dbReference type="InterPro" id="IPR002579">
    <property type="entry name" value="Met_Sox_Rdtase_MsrB_dom"/>
</dbReference>
<evidence type="ECO:0000256" key="3">
    <source>
        <dbReference type="ARBA" id="ARBA00048488"/>
    </source>
</evidence>
<dbReference type="InterPro" id="IPR006311">
    <property type="entry name" value="TAT_signal"/>
</dbReference>
<protein>
    <recommendedName>
        <fullName evidence="1">peptide-methionine (R)-S-oxide reductase</fullName>
        <ecNumber evidence="1">1.8.4.12</ecNumber>
    </recommendedName>
</protein>
<dbReference type="PROSITE" id="PS51790">
    <property type="entry name" value="MSRB"/>
    <property type="match status" value="1"/>
</dbReference>
<dbReference type="SUPFAM" id="SSF51316">
    <property type="entry name" value="Mss4-like"/>
    <property type="match status" value="1"/>
</dbReference>
<dbReference type="RefSeq" id="WP_218119170.1">
    <property type="nucleotide sequence ID" value="NZ_FNCE01000006.1"/>
</dbReference>
<evidence type="ECO:0000259" key="4">
    <source>
        <dbReference type="PROSITE" id="PS51790"/>
    </source>
</evidence>
<dbReference type="GO" id="GO:0030091">
    <property type="term" value="P:protein repair"/>
    <property type="evidence" value="ECO:0007669"/>
    <property type="project" value="InterPro"/>
</dbReference>
<dbReference type="GO" id="GO:0006979">
    <property type="term" value="P:response to oxidative stress"/>
    <property type="evidence" value="ECO:0007669"/>
    <property type="project" value="InterPro"/>
</dbReference>
<gene>
    <name evidence="5" type="ORF">SAMN05216241_106111</name>
</gene>
<dbReference type="STRING" id="1082479.SAMN05216241_106111"/>
<dbReference type="PANTHER" id="PTHR10173:SF57">
    <property type="entry name" value="PEPTIDE-METHIONINE (R)-S-OXIDE REDUCTASE"/>
    <property type="match status" value="1"/>
</dbReference>
<evidence type="ECO:0000256" key="2">
    <source>
        <dbReference type="ARBA" id="ARBA00023002"/>
    </source>
</evidence>
<name>A0A1G7S418_9PROT</name>
<proteinExistence type="predicted"/>
<feature type="domain" description="MsrB" evidence="4">
    <location>
        <begin position="56"/>
        <end position="177"/>
    </location>
</feature>
<dbReference type="PROSITE" id="PS51318">
    <property type="entry name" value="TAT"/>
    <property type="match status" value="1"/>
</dbReference>
<dbReference type="PANTHER" id="PTHR10173">
    <property type="entry name" value="METHIONINE SULFOXIDE REDUCTASE"/>
    <property type="match status" value="1"/>
</dbReference>
<sequence length="186" mass="20796">MKRRDMMLATAGVGLALAAGAVTLWPRRHAVAAADFTEHHPVRERSWDLSPPERSPEYWRQFVGDDAWDILFREQTEPRWSSELNGVDGDGTFICAACHLPLFSAATKYDSGTGWPSFWAPYADHIDTKRDLKLAVPRTEYHCIRCKGHQGHVFGDGPEPTGQRWCNNGLALAFVPAQQSLPPLRG</sequence>